<dbReference type="PROSITE" id="PS50850">
    <property type="entry name" value="MFS"/>
    <property type="match status" value="1"/>
</dbReference>
<evidence type="ECO:0000256" key="8">
    <source>
        <dbReference type="SAM" id="Phobius"/>
    </source>
</evidence>
<name>G0WAK7_NAUDC</name>
<protein>
    <recommendedName>
        <fullName evidence="9">Major facilitator superfamily (MFS) profile domain-containing protein</fullName>
    </recommendedName>
</protein>
<dbReference type="OrthoDB" id="8120565at2759"/>
<feature type="transmembrane region" description="Helical" evidence="8">
    <location>
        <begin position="102"/>
        <end position="126"/>
    </location>
</feature>
<reference evidence="10 11" key="1">
    <citation type="journal article" date="2011" name="Proc. Natl. Acad. Sci. U.S.A.">
        <title>Evolutionary erosion of yeast sex chromosomes by mating-type switching accidents.</title>
        <authorList>
            <person name="Gordon J.L."/>
            <person name="Armisen D."/>
            <person name="Proux-Wera E."/>
            <person name="Oheigeartaigh S.S."/>
            <person name="Byrne K.P."/>
            <person name="Wolfe K.H."/>
        </authorList>
    </citation>
    <scope>NUCLEOTIDE SEQUENCE [LARGE SCALE GENOMIC DNA]</scope>
    <source>
        <strain evidence="11">ATCC 10597 / BCRC 20456 / CBS 421 / NBRC 0211 / NRRL Y-12639</strain>
    </source>
</reference>
<evidence type="ECO:0000313" key="11">
    <source>
        <dbReference type="Proteomes" id="UP000000689"/>
    </source>
</evidence>
<evidence type="ECO:0000256" key="1">
    <source>
        <dbReference type="ARBA" id="ARBA00004141"/>
    </source>
</evidence>
<dbReference type="OMA" id="GRAHDNC"/>
<dbReference type="Proteomes" id="UP000000689">
    <property type="component" value="Chromosome 4"/>
</dbReference>
<keyword evidence="6 8" id="KW-1133">Transmembrane helix</keyword>
<evidence type="ECO:0000256" key="3">
    <source>
        <dbReference type="ARBA" id="ARBA00022448"/>
    </source>
</evidence>
<keyword evidence="4" id="KW-0762">Sugar transport</keyword>
<feature type="transmembrane region" description="Helical" evidence="8">
    <location>
        <begin position="166"/>
        <end position="187"/>
    </location>
</feature>
<dbReference type="AlphaFoldDB" id="G0WAK7"/>
<comment type="similarity">
    <text evidence="2">Belongs to the major facilitator superfamily. Sugar transporter (TC 2.A.1.1) family.</text>
</comment>
<dbReference type="eggNOG" id="KOG0254">
    <property type="taxonomic scope" value="Eukaryota"/>
</dbReference>
<keyword evidence="5 8" id="KW-0812">Transmembrane</keyword>
<dbReference type="Gene3D" id="1.20.1250.20">
    <property type="entry name" value="MFS general substrate transporter like domains"/>
    <property type="match status" value="1"/>
</dbReference>
<feature type="transmembrane region" description="Helical" evidence="8">
    <location>
        <begin position="34"/>
        <end position="55"/>
    </location>
</feature>
<dbReference type="KEGG" id="ndi:NDAI_0D05050"/>
<dbReference type="GO" id="GO:0055056">
    <property type="term" value="F:D-glucose transmembrane transporter activity"/>
    <property type="evidence" value="ECO:0007669"/>
    <property type="project" value="UniProtKB-ARBA"/>
</dbReference>
<keyword evidence="7 8" id="KW-0472">Membrane</keyword>
<dbReference type="Pfam" id="PF00083">
    <property type="entry name" value="Sugar_tr"/>
    <property type="match status" value="1"/>
</dbReference>
<evidence type="ECO:0000313" key="10">
    <source>
        <dbReference type="EMBL" id="CCD24818.1"/>
    </source>
</evidence>
<keyword evidence="11" id="KW-1185">Reference proteome</keyword>
<gene>
    <name evidence="10" type="primary">NDAI0D05050</name>
    <name evidence="10" type="ordered locus">NDAI_0D05050</name>
</gene>
<feature type="transmembrane region" description="Helical" evidence="8">
    <location>
        <begin position="62"/>
        <end position="82"/>
    </location>
</feature>
<accession>G0WAK7</accession>
<dbReference type="HOGENOM" id="CLU_001265_30_1_1"/>
<sequence>MGAVVQSLQQLTGCNYFFYYGTTIFQAVGMEDSYLTSIVLGVVNFASTFAALWTVERFEHRRCLLFGSAAMAVCFVVFASTGVTELYPNGHDQATSKVADNIMIVFTYLFIFFFATTWAPIPFVVVAESYPLLIKNRAMAIAVGANWMWGFAIGFCTPFVTSTINFYYGFIFFGYLIFSILYVFFFVCETKGLLLEKVTEMYEEGAVPWTSTT</sequence>
<dbReference type="PANTHER" id="PTHR48022:SF75">
    <property type="entry name" value="GALACTOSE TRANSPORTER-RELATED"/>
    <property type="match status" value="1"/>
</dbReference>
<dbReference type="InterPro" id="IPR020846">
    <property type="entry name" value="MFS_dom"/>
</dbReference>
<dbReference type="GO" id="GO:0005351">
    <property type="term" value="F:carbohydrate:proton symporter activity"/>
    <property type="evidence" value="ECO:0007669"/>
    <property type="project" value="TreeGrafter"/>
</dbReference>
<organism evidence="10 11">
    <name type="scientific">Naumovozyma dairenensis (strain ATCC 10597 / BCRC 20456 / CBS 421 / NBRC 0211 / NRRL Y-12639)</name>
    <name type="common">Saccharomyces dairenensis</name>
    <dbReference type="NCBI Taxonomy" id="1071378"/>
    <lineage>
        <taxon>Eukaryota</taxon>
        <taxon>Fungi</taxon>
        <taxon>Dikarya</taxon>
        <taxon>Ascomycota</taxon>
        <taxon>Saccharomycotina</taxon>
        <taxon>Saccharomycetes</taxon>
        <taxon>Saccharomycetales</taxon>
        <taxon>Saccharomycetaceae</taxon>
        <taxon>Naumovozyma</taxon>
    </lineage>
</organism>
<dbReference type="InterPro" id="IPR050360">
    <property type="entry name" value="MFS_Sugar_Transporters"/>
</dbReference>
<dbReference type="RefSeq" id="XP_003670061.1">
    <property type="nucleotide sequence ID" value="XM_003670013.1"/>
</dbReference>
<keyword evidence="3" id="KW-0813">Transport</keyword>
<dbReference type="GeneID" id="11494806"/>
<dbReference type="GO" id="GO:0005886">
    <property type="term" value="C:plasma membrane"/>
    <property type="evidence" value="ECO:0007669"/>
    <property type="project" value="TreeGrafter"/>
</dbReference>
<comment type="subcellular location">
    <subcellularLocation>
        <location evidence="1">Membrane</location>
        <topology evidence="1">Multi-pass membrane protein</topology>
    </subcellularLocation>
</comment>
<feature type="domain" description="Major facilitator superfamily (MFS) profile" evidence="9">
    <location>
        <begin position="1"/>
        <end position="191"/>
    </location>
</feature>
<dbReference type="SUPFAM" id="SSF103473">
    <property type="entry name" value="MFS general substrate transporter"/>
    <property type="match status" value="1"/>
</dbReference>
<proteinExistence type="inferred from homology"/>
<dbReference type="PRINTS" id="PR00171">
    <property type="entry name" value="SUGRTRNSPORT"/>
</dbReference>
<dbReference type="EMBL" id="HE580270">
    <property type="protein sequence ID" value="CCD24818.1"/>
    <property type="molecule type" value="Genomic_DNA"/>
</dbReference>
<evidence type="ECO:0000259" key="9">
    <source>
        <dbReference type="PROSITE" id="PS50850"/>
    </source>
</evidence>
<dbReference type="InterPro" id="IPR005828">
    <property type="entry name" value="MFS_sugar_transport-like"/>
</dbReference>
<dbReference type="InterPro" id="IPR036259">
    <property type="entry name" value="MFS_trans_sf"/>
</dbReference>
<evidence type="ECO:0000256" key="5">
    <source>
        <dbReference type="ARBA" id="ARBA00022692"/>
    </source>
</evidence>
<dbReference type="STRING" id="1071378.G0WAK7"/>
<evidence type="ECO:0000256" key="6">
    <source>
        <dbReference type="ARBA" id="ARBA00022989"/>
    </source>
</evidence>
<dbReference type="InterPro" id="IPR003663">
    <property type="entry name" value="Sugar/inositol_transpt"/>
</dbReference>
<evidence type="ECO:0000256" key="4">
    <source>
        <dbReference type="ARBA" id="ARBA00022597"/>
    </source>
</evidence>
<evidence type="ECO:0000256" key="2">
    <source>
        <dbReference type="ARBA" id="ARBA00010992"/>
    </source>
</evidence>
<feature type="transmembrane region" description="Helical" evidence="8">
    <location>
        <begin position="138"/>
        <end position="160"/>
    </location>
</feature>
<evidence type="ECO:0000256" key="7">
    <source>
        <dbReference type="ARBA" id="ARBA00023136"/>
    </source>
</evidence>
<dbReference type="PANTHER" id="PTHR48022">
    <property type="entry name" value="PLASTIDIC GLUCOSE TRANSPORTER 4"/>
    <property type="match status" value="1"/>
</dbReference>